<dbReference type="PROSITE" id="PS50263">
    <property type="entry name" value="CN_HYDROLASE"/>
    <property type="match status" value="1"/>
</dbReference>
<dbReference type="PANTHER" id="PTHR43674">
    <property type="entry name" value="NITRILASE C965.09-RELATED"/>
    <property type="match status" value="1"/>
</dbReference>
<dbReference type="CDD" id="cd07569">
    <property type="entry name" value="DCase"/>
    <property type="match status" value="1"/>
</dbReference>
<dbReference type="AlphaFoldDB" id="A0A6A7G463"/>
<reference evidence="3" key="1">
    <citation type="submission" date="2017-11" db="EMBL/GenBank/DDBJ databases">
        <title>The sensing device of the deep-sea amphipod.</title>
        <authorList>
            <person name="Kobayashi H."/>
            <person name="Nagahama T."/>
            <person name="Arai W."/>
            <person name="Sasagawa Y."/>
            <person name="Umeda M."/>
            <person name="Hayashi T."/>
            <person name="Nikaido I."/>
            <person name="Watanabe H."/>
            <person name="Oguri K."/>
            <person name="Kitazato H."/>
            <person name="Fujioka K."/>
            <person name="Kido Y."/>
            <person name="Takami H."/>
        </authorList>
    </citation>
    <scope>NUCLEOTIDE SEQUENCE</scope>
    <source>
        <tissue evidence="3">Whole body</tissue>
    </source>
</reference>
<dbReference type="GO" id="GO:0016811">
    <property type="term" value="F:hydrolase activity, acting on carbon-nitrogen (but not peptide) bonds, in linear amides"/>
    <property type="evidence" value="ECO:0007669"/>
    <property type="project" value="TreeGrafter"/>
</dbReference>
<dbReference type="InterPro" id="IPR050345">
    <property type="entry name" value="Aliph_Amidase/BUP"/>
</dbReference>
<organism evidence="3">
    <name type="scientific">Hirondellea gigas</name>
    <dbReference type="NCBI Taxonomy" id="1518452"/>
    <lineage>
        <taxon>Eukaryota</taxon>
        <taxon>Metazoa</taxon>
        <taxon>Ecdysozoa</taxon>
        <taxon>Arthropoda</taxon>
        <taxon>Crustacea</taxon>
        <taxon>Multicrustacea</taxon>
        <taxon>Malacostraca</taxon>
        <taxon>Eumalacostraca</taxon>
        <taxon>Peracarida</taxon>
        <taxon>Amphipoda</taxon>
        <taxon>Amphilochidea</taxon>
        <taxon>Lysianassida</taxon>
        <taxon>Lysianassidira</taxon>
        <taxon>Lysianassoidea</taxon>
        <taxon>Lysianassidae</taxon>
        <taxon>Hirondellea</taxon>
    </lineage>
</organism>
<dbReference type="InterPro" id="IPR036526">
    <property type="entry name" value="C-N_Hydrolase_sf"/>
</dbReference>
<accession>A0A6A7G463</accession>
<proteinExistence type="evidence at transcript level"/>
<keyword evidence="1 3" id="KW-0378">Hydrolase</keyword>
<evidence type="ECO:0000313" key="3">
    <source>
        <dbReference type="EMBL" id="LAC25630.1"/>
    </source>
</evidence>
<dbReference type="Gene3D" id="3.60.110.10">
    <property type="entry name" value="Carbon-nitrogen hydrolase"/>
    <property type="match status" value="1"/>
</dbReference>
<dbReference type="EMBL" id="IACT01006499">
    <property type="protein sequence ID" value="LAC25630.1"/>
    <property type="molecule type" value="mRNA"/>
</dbReference>
<evidence type="ECO:0000256" key="1">
    <source>
        <dbReference type="ARBA" id="ARBA00022801"/>
    </source>
</evidence>
<evidence type="ECO:0000259" key="2">
    <source>
        <dbReference type="PROSITE" id="PS50263"/>
    </source>
</evidence>
<dbReference type="PANTHER" id="PTHR43674:SF12">
    <property type="entry name" value="NITRILASE C965.09-RELATED"/>
    <property type="match status" value="1"/>
</dbReference>
<name>A0A6A7G463_9CRUS</name>
<dbReference type="SUPFAM" id="SSF56317">
    <property type="entry name" value="Carbon-nitrogen hydrolase"/>
    <property type="match status" value="1"/>
</dbReference>
<protein>
    <submittedName>
        <fullName evidence="3">N-carbamoyl-D-amino-acid hydrolase</fullName>
    </submittedName>
</protein>
<feature type="domain" description="CN hydrolase" evidence="2">
    <location>
        <begin position="5"/>
        <end position="276"/>
    </location>
</feature>
<sequence>MESSLKIGSAQLGPISLAESRYDVVKRLLALLYKAHSFGVKFIVFPELALTTFFPRYWMTNQVDVDRYFETKMPNEVTQPLFDAAKKLGIGFYLGFAELSEEDNRIRRFNTSILVGPDGKIIGKYRKIHLPGHSEKRDDVPFQHLEKRYFEVGNLGFGTWPVFGTRVGMAICNDRRWPETYRVMALRGARVVVLGFNTPTENINHDEPLHLRMFHHRLVMQAAAYQNGMWIVATAKAGYEDGFHLHGGSCIISPTGEIVSQSTTEDDEVIVYDCNLKLGDYILNSVFNFKKHRRIEHYGPITSQTGVDDLIDVSSKL</sequence>
<dbReference type="Pfam" id="PF00795">
    <property type="entry name" value="CN_hydrolase"/>
    <property type="match status" value="1"/>
</dbReference>
<dbReference type="InterPro" id="IPR003010">
    <property type="entry name" value="C-N_Hydrolase"/>
</dbReference>